<dbReference type="Proteomes" id="UP000813068">
    <property type="component" value="Unassembled WGS sequence"/>
</dbReference>
<proteinExistence type="predicted"/>
<dbReference type="InterPro" id="IPR001173">
    <property type="entry name" value="Glyco_trans_2-like"/>
</dbReference>
<protein>
    <submittedName>
        <fullName evidence="2">Glycosyltransferase family 2 protein</fullName>
    </submittedName>
</protein>
<evidence type="ECO:0000259" key="1">
    <source>
        <dbReference type="Pfam" id="PF00535"/>
    </source>
</evidence>
<dbReference type="RefSeq" id="WP_217681409.1">
    <property type="nucleotide sequence ID" value="NZ_JAHRGL010000019.1"/>
</dbReference>
<feature type="domain" description="Glycosyltransferase 2-like" evidence="1">
    <location>
        <begin position="4"/>
        <end position="171"/>
    </location>
</feature>
<evidence type="ECO:0000313" key="3">
    <source>
        <dbReference type="Proteomes" id="UP000813068"/>
    </source>
</evidence>
<sequence>MIDILLATHNGEKYINAQINSILNQTHKEWRLIIHDDGSSDNTVQIIKSYQARHPDKILFIDDGVLLGGAKKNFAHLMKISSSPYIMFCDQDDVWLPNKIQISHDEICALEDRHPGKAIIVHTDLEVVDQNLNTISNSMFEYQRLPKSIQTLDEMLTTNNITGCTSIINRLALNLSLPIPDEAVMHDWWIGCKTLQAGGIISLIPLSLIKYRQHSENAVGSKKITITFLLKKIFTPSKIVKSYKAAWLQARAINSQYTINKAIYLKSKITLRRAFYNVI</sequence>
<accession>A0ABS6MXI1</accession>
<name>A0ABS6MXI1_9GAMM</name>
<keyword evidence="3" id="KW-1185">Reference proteome</keyword>
<dbReference type="PANTHER" id="PTHR22916:SF3">
    <property type="entry name" value="UDP-GLCNAC:BETAGAL BETA-1,3-N-ACETYLGLUCOSAMINYLTRANSFERASE-LIKE PROTEIN 1"/>
    <property type="match status" value="1"/>
</dbReference>
<dbReference type="PANTHER" id="PTHR22916">
    <property type="entry name" value="GLYCOSYLTRANSFERASE"/>
    <property type="match status" value="1"/>
</dbReference>
<organism evidence="2 3">
    <name type="scientific">Geopseudomonas aromaticivorans</name>
    <dbReference type="NCBI Taxonomy" id="2849492"/>
    <lineage>
        <taxon>Bacteria</taxon>
        <taxon>Pseudomonadati</taxon>
        <taxon>Pseudomonadota</taxon>
        <taxon>Gammaproteobacteria</taxon>
        <taxon>Pseudomonadales</taxon>
        <taxon>Pseudomonadaceae</taxon>
        <taxon>Geopseudomonas</taxon>
    </lineage>
</organism>
<dbReference type="Pfam" id="PF00535">
    <property type="entry name" value="Glycos_transf_2"/>
    <property type="match status" value="1"/>
</dbReference>
<dbReference type="EMBL" id="JAHRGL010000019">
    <property type="protein sequence ID" value="MBV2132947.1"/>
    <property type="molecule type" value="Genomic_DNA"/>
</dbReference>
<reference evidence="2 3" key="1">
    <citation type="submission" date="2021-06" db="EMBL/GenBank/DDBJ databases">
        <title>Differences between aerobic and microaerobic xylene degrading microbial communities.</title>
        <authorList>
            <person name="Banerjee S."/>
            <person name="Tancsics A."/>
        </authorList>
    </citation>
    <scope>NUCLEOTIDE SEQUENCE [LARGE SCALE GENOMIC DNA]</scope>
    <source>
        <strain evidence="2 3">MAP12</strain>
    </source>
</reference>
<evidence type="ECO:0000313" key="2">
    <source>
        <dbReference type="EMBL" id="MBV2132947.1"/>
    </source>
</evidence>
<gene>
    <name evidence="2" type="ORF">KRX52_09050</name>
</gene>
<comment type="caution">
    <text evidence="2">The sequence shown here is derived from an EMBL/GenBank/DDBJ whole genome shotgun (WGS) entry which is preliminary data.</text>
</comment>
<dbReference type="CDD" id="cd04196">
    <property type="entry name" value="GT_2_like_d"/>
    <property type="match status" value="1"/>
</dbReference>